<keyword evidence="3" id="KW-1185">Reference proteome</keyword>
<dbReference type="Proteomes" id="UP001054902">
    <property type="component" value="Unassembled WGS sequence"/>
</dbReference>
<evidence type="ECO:0000313" key="3">
    <source>
        <dbReference type="Proteomes" id="UP001054902"/>
    </source>
</evidence>
<organism evidence="2 3">
    <name type="scientific">Chaetoceros tenuissimus</name>
    <dbReference type="NCBI Taxonomy" id="426638"/>
    <lineage>
        <taxon>Eukaryota</taxon>
        <taxon>Sar</taxon>
        <taxon>Stramenopiles</taxon>
        <taxon>Ochrophyta</taxon>
        <taxon>Bacillariophyta</taxon>
        <taxon>Coscinodiscophyceae</taxon>
        <taxon>Chaetocerotophycidae</taxon>
        <taxon>Chaetocerotales</taxon>
        <taxon>Chaetocerotaceae</taxon>
        <taxon>Chaetoceros</taxon>
    </lineage>
</organism>
<sequence length="92" mass="10673">MKLDIEDSDSEYSSVYSMESGESTLHVRAPRKLENIAKVPRTSLRKPISELEIIHEDKDIPPRDDVHYDRQQFGRVMNMMDGADSDVDFLFK</sequence>
<proteinExistence type="predicted"/>
<accession>A0AAD3CFF8</accession>
<feature type="compositionally biased region" description="Acidic residues" evidence="1">
    <location>
        <begin position="1"/>
        <end position="10"/>
    </location>
</feature>
<dbReference type="AlphaFoldDB" id="A0AAD3CFF8"/>
<dbReference type="EMBL" id="BLLK01000020">
    <property type="protein sequence ID" value="GFH44831.1"/>
    <property type="molecule type" value="Genomic_DNA"/>
</dbReference>
<evidence type="ECO:0000256" key="1">
    <source>
        <dbReference type="SAM" id="MobiDB-lite"/>
    </source>
</evidence>
<protein>
    <submittedName>
        <fullName evidence="2">Uncharacterized protein</fullName>
    </submittedName>
</protein>
<feature type="region of interest" description="Disordered" evidence="1">
    <location>
        <begin position="1"/>
        <end position="24"/>
    </location>
</feature>
<name>A0AAD3CFF8_9STRA</name>
<evidence type="ECO:0000313" key="2">
    <source>
        <dbReference type="EMBL" id="GFH44831.1"/>
    </source>
</evidence>
<reference evidence="2 3" key="1">
    <citation type="journal article" date="2021" name="Sci. Rep.">
        <title>The genome of the diatom Chaetoceros tenuissimus carries an ancient integrated fragment of an extant virus.</title>
        <authorList>
            <person name="Hongo Y."/>
            <person name="Kimura K."/>
            <person name="Takaki Y."/>
            <person name="Yoshida Y."/>
            <person name="Baba S."/>
            <person name="Kobayashi G."/>
            <person name="Nagasaki K."/>
            <person name="Hano T."/>
            <person name="Tomaru Y."/>
        </authorList>
    </citation>
    <scope>NUCLEOTIDE SEQUENCE [LARGE SCALE GENOMIC DNA]</scope>
    <source>
        <strain evidence="2 3">NIES-3715</strain>
    </source>
</reference>
<comment type="caution">
    <text evidence="2">The sequence shown here is derived from an EMBL/GenBank/DDBJ whole genome shotgun (WGS) entry which is preliminary data.</text>
</comment>
<feature type="compositionally biased region" description="Low complexity" evidence="1">
    <location>
        <begin position="11"/>
        <end position="23"/>
    </location>
</feature>
<gene>
    <name evidence="2" type="ORF">CTEN210_01305</name>
</gene>